<proteinExistence type="predicted"/>
<accession>B0MX10</accession>
<reference evidence="1" key="2">
    <citation type="submission" date="2013-09" db="EMBL/GenBank/DDBJ databases">
        <title>Draft genome sequence of Alistipes putredinis (DSM 17216).</title>
        <authorList>
            <person name="Sudarsanam P."/>
            <person name="Ley R."/>
            <person name="Guruge J."/>
            <person name="Turnbaugh P.J."/>
            <person name="Mahowald M."/>
            <person name="Liep D."/>
            <person name="Gordon J."/>
        </authorList>
    </citation>
    <scope>NUCLEOTIDE SEQUENCE</scope>
    <source>
        <strain evidence="1">DSM 17216</strain>
    </source>
</reference>
<dbReference type="AlphaFoldDB" id="B0MX10"/>
<evidence type="ECO:0000313" key="1">
    <source>
        <dbReference type="EMBL" id="EDS02227.1"/>
    </source>
</evidence>
<dbReference type="HOGENOM" id="CLU_3228682_0_0_10"/>
<sequence>MIYEDYSRLFEIVCPDKFRNFMPEIKKRKKFCHFPKNAIHLSR</sequence>
<gene>
    <name evidence="1" type="ORF">ALIPUT_01746</name>
</gene>
<organism evidence="1 2">
    <name type="scientific">Alistipes putredinis DSM 17216</name>
    <dbReference type="NCBI Taxonomy" id="445970"/>
    <lineage>
        <taxon>Bacteria</taxon>
        <taxon>Pseudomonadati</taxon>
        <taxon>Bacteroidota</taxon>
        <taxon>Bacteroidia</taxon>
        <taxon>Bacteroidales</taxon>
        <taxon>Rikenellaceae</taxon>
        <taxon>Alistipes</taxon>
    </lineage>
</organism>
<keyword evidence="2" id="KW-1185">Reference proteome</keyword>
<evidence type="ECO:0000313" key="2">
    <source>
        <dbReference type="Proteomes" id="UP000005819"/>
    </source>
</evidence>
<dbReference type="Proteomes" id="UP000005819">
    <property type="component" value="Unassembled WGS sequence"/>
</dbReference>
<dbReference type="EMBL" id="ABFK02000020">
    <property type="protein sequence ID" value="EDS02227.1"/>
    <property type="molecule type" value="Genomic_DNA"/>
</dbReference>
<name>B0MX10_9BACT</name>
<reference evidence="1" key="1">
    <citation type="submission" date="2007-10" db="EMBL/GenBank/DDBJ databases">
        <authorList>
            <person name="Fulton L."/>
            <person name="Clifton S."/>
            <person name="Fulton B."/>
            <person name="Xu J."/>
            <person name="Minx P."/>
            <person name="Pepin K.H."/>
            <person name="Johnson M."/>
            <person name="Thiruvilangam P."/>
            <person name="Bhonagiri V."/>
            <person name="Nash W.E."/>
            <person name="Mardis E.R."/>
            <person name="Wilson R.K."/>
        </authorList>
    </citation>
    <scope>NUCLEOTIDE SEQUENCE [LARGE SCALE GENOMIC DNA]</scope>
    <source>
        <strain evidence="1">DSM 17216</strain>
    </source>
</reference>
<protein>
    <submittedName>
        <fullName evidence="1">Uncharacterized protein</fullName>
    </submittedName>
</protein>
<comment type="caution">
    <text evidence="1">The sequence shown here is derived from an EMBL/GenBank/DDBJ whole genome shotgun (WGS) entry which is preliminary data.</text>
</comment>